<feature type="domain" description="Ribosomal RNA small subunit methyltransferase E PUA-like" evidence="15">
    <location>
        <begin position="66"/>
        <end position="113"/>
    </location>
</feature>
<dbReference type="InterPro" id="IPR029028">
    <property type="entry name" value="Alpha/beta_knot_MTases"/>
</dbReference>
<dbReference type="KEGG" id="ckp:ckrop_1323"/>
<dbReference type="STRING" id="645127.ckrop_1323"/>
<dbReference type="CDD" id="cd18084">
    <property type="entry name" value="RsmE-like"/>
    <property type="match status" value="1"/>
</dbReference>
<dbReference type="GO" id="GO:0070475">
    <property type="term" value="P:rRNA base methylation"/>
    <property type="evidence" value="ECO:0007669"/>
    <property type="project" value="TreeGrafter"/>
</dbReference>
<dbReference type="EMBL" id="CP001620">
    <property type="protein sequence ID" value="ACR18067.1"/>
    <property type="molecule type" value="Genomic_DNA"/>
</dbReference>
<dbReference type="NCBIfam" id="NF008693">
    <property type="entry name" value="PRK11713.2-3"/>
    <property type="match status" value="1"/>
</dbReference>
<organism evidence="16 17">
    <name type="scientific">Corynebacterium kroppenstedtii (strain DSM 44385 / JCM 11950 / CIP 105744 / CCUG 35717)</name>
    <dbReference type="NCBI Taxonomy" id="645127"/>
    <lineage>
        <taxon>Bacteria</taxon>
        <taxon>Bacillati</taxon>
        <taxon>Actinomycetota</taxon>
        <taxon>Actinomycetes</taxon>
        <taxon>Mycobacteriales</taxon>
        <taxon>Corynebacteriaceae</taxon>
        <taxon>Corynebacterium</taxon>
    </lineage>
</organism>
<dbReference type="InterPro" id="IPR046886">
    <property type="entry name" value="RsmE_MTase_dom"/>
</dbReference>
<evidence type="ECO:0000256" key="13">
    <source>
        <dbReference type="SAM" id="MobiDB-lite"/>
    </source>
</evidence>
<dbReference type="eggNOG" id="COG1385">
    <property type="taxonomic scope" value="Bacteria"/>
</dbReference>
<sequence length="299" mass="31105">MSDPVFVYGFAGYPDGAFPSLADVVGPRDDGTGQLGGQRDEGLGDGANAHGQKSLTQYDVGDAVLLTGSEGRHAVTVKRLVAGDSLVLVNGEGDWLRCTVESTPSKTRLRATVLEAGHTPMSTPPITVVQALPKSDRSELAVDLACQAGADAIVPWSASRSIARWKGKEKKAGGKWADTAVASSKQSRRARLPRIAALSTTDDVVNAIEQVTQSGGLALVLEESESVRVTSLAENLRQASQIMLIVGPEGGIAPDEHDAFVRAGATSVVLGPEVLRTATAASVALGAVNVLCGRWSEAR</sequence>
<dbReference type="PANTHER" id="PTHR30027:SF3">
    <property type="entry name" value="16S RRNA (URACIL(1498)-N(3))-METHYLTRANSFERASE"/>
    <property type="match status" value="1"/>
</dbReference>
<keyword evidence="5" id="KW-0963">Cytoplasm</keyword>
<proteinExistence type="inferred from homology"/>
<evidence type="ECO:0000256" key="12">
    <source>
        <dbReference type="ARBA" id="ARBA00047944"/>
    </source>
</evidence>
<evidence type="ECO:0000313" key="17">
    <source>
        <dbReference type="Proteomes" id="UP000001473"/>
    </source>
</evidence>
<evidence type="ECO:0000256" key="6">
    <source>
        <dbReference type="ARBA" id="ARBA00022552"/>
    </source>
</evidence>
<dbReference type="OrthoDB" id="9808126at2"/>
<dbReference type="RefSeq" id="WP_012731954.1">
    <property type="nucleotide sequence ID" value="NC_012704.1"/>
</dbReference>
<dbReference type="GO" id="GO:0070042">
    <property type="term" value="F:rRNA (uridine-N3-)-methyltransferase activity"/>
    <property type="evidence" value="ECO:0007669"/>
    <property type="project" value="TreeGrafter"/>
</dbReference>
<dbReference type="Gene3D" id="3.40.1280.10">
    <property type="match status" value="1"/>
</dbReference>
<comment type="subcellular location">
    <subcellularLocation>
        <location evidence="1">Cytoplasm</location>
    </subcellularLocation>
</comment>
<evidence type="ECO:0000256" key="10">
    <source>
        <dbReference type="ARBA" id="ARBA00025699"/>
    </source>
</evidence>
<evidence type="ECO:0000256" key="7">
    <source>
        <dbReference type="ARBA" id="ARBA00022603"/>
    </source>
</evidence>
<accession>C4LJR2</accession>
<dbReference type="SUPFAM" id="SSF75217">
    <property type="entry name" value="alpha/beta knot"/>
    <property type="match status" value="1"/>
</dbReference>
<keyword evidence="17" id="KW-1185">Reference proteome</keyword>
<gene>
    <name evidence="16" type="ordered locus">ckrop_1323</name>
</gene>
<dbReference type="Pfam" id="PF04452">
    <property type="entry name" value="Methyltrans_RNA"/>
    <property type="match status" value="1"/>
</dbReference>
<keyword evidence="8" id="KW-0808">Transferase</keyword>
<dbReference type="GO" id="GO:0005737">
    <property type="term" value="C:cytoplasm"/>
    <property type="evidence" value="ECO:0007669"/>
    <property type="project" value="UniProtKB-SubCell"/>
</dbReference>
<dbReference type="EC" id="2.1.1.193" evidence="3"/>
<evidence type="ECO:0000256" key="3">
    <source>
        <dbReference type="ARBA" id="ARBA00012328"/>
    </source>
</evidence>
<evidence type="ECO:0000256" key="1">
    <source>
        <dbReference type="ARBA" id="ARBA00004496"/>
    </source>
</evidence>
<dbReference type="InterPro" id="IPR015947">
    <property type="entry name" value="PUA-like_sf"/>
</dbReference>
<dbReference type="NCBIfam" id="TIGR00046">
    <property type="entry name" value="RsmE family RNA methyltransferase"/>
    <property type="match status" value="1"/>
</dbReference>
<dbReference type="Gene3D" id="2.40.240.20">
    <property type="entry name" value="Hypothetical PUA domain-like, domain 1"/>
    <property type="match status" value="1"/>
</dbReference>
<keyword evidence="6" id="KW-0698">rRNA processing</keyword>
<comment type="catalytic activity">
    <reaction evidence="12">
        <text>uridine(1498) in 16S rRNA + S-adenosyl-L-methionine = N(3)-methyluridine(1498) in 16S rRNA + S-adenosyl-L-homocysteine + H(+)</text>
        <dbReference type="Rhea" id="RHEA:42920"/>
        <dbReference type="Rhea" id="RHEA-COMP:10283"/>
        <dbReference type="Rhea" id="RHEA-COMP:10284"/>
        <dbReference type="ChEBI" id="CHEBI:15378"/>
        <dbReference type="ChEBI" id="CHEBI:57856"/>
        <dbReference type="ChEBI" id="CHEBI:59789"/>
        <dbReference type="ChEBI" id="CHEBI:65315"/>
        <dbReference type="ChEBI" id="CHEBI:74502"/>
        <dbReference type="EC" id="2.1.1.193"/>
    </reaction>
</comment>
<evidence type="ECO:0000313" key="16">
    <source>
        <dbReference type="EMBL" id="ACR18067.1"/>
    </source>
</evidence>
<evidence type="ECO:0000256" key="4">
    <source>
        <dbReference type="ARBA" id="ARBA00013673"/>
    </source>
</evidence>
<evidence type="ECO:0000256" key="11">
    <source>
        <dbReference type="ARBA" id="ARBA00033196"/>
    </source>
</evidence>
<dbReference type="Pfam" id="PF20260">
    <property type="entry name" value="PUA_4"/>
    <property type="match status" value="1"/>
</dbReference>
<evidence type="ECO:0000256" key="8">
    <source>
        <dbReference type="ARBA" id="ARBA00022679"/>
    </source>
</evidence>
<feature type="domain" description="Ribosomal RNA small subunit methyltransferase E methyltransferase" evidence="14">
    <location>
        <begin position="124"/>
        <end position="288"/>
    </location>
</feature>
<dbReference type="PANTHER" id="PTHR30027">
    <property type="entry name" value="RIBOSOMAL RNA SMALL SUBUNIT METHYLTRANSFERASE E"/>
    <property type="match status" value="1"/>
</dbReference>
<keyword evidence="7" id="KW-0489">Methyltransferase</keyword>
<feature type="region of interest" description="Disordered" evidence="13">
    <location>
        <begin position="23"/>
        <end position="51"/>
    </location>
</feature>
<keyword evidence="9" id="KW-0949">S-adenosyl-L-methionine</keyword>
<dbReference type="AlphaFoldDB" id="C4LJR2"/>
<evidence type="ECO:0000256" key="2">
    <source>
        <dbReference type="ARBA" id="ARBA00005528"/>
    </source>
</evidence>
<evidence type="ECO:0000259" key="14">
    <source>
        <dbReference type="Pfam" id="PF04452"/>
    </source>
</evidence>
<evidence type="ECO:0000256" key="5">
    <source>
        <dbReference type="ARBA" id="ARBA00022490"/>
    </source>
</evidence>
<comment type="similarity">
    <text evidence="2">Belongs to the RNA methyltransferase RsmE family.</text>
</comment>
<dbReference type="Proteomes" id="UP000001473">
    <property type="component" value="Chromosome"/>
</dbReference>
<evidence type="ECO:0000256" key="9">
    <source>
        <dbReference type="ARBA" id="ARBA00022691"/>
    </source>
</evidence>
<dbReference type="InterPro" id="IPR006700">
    <property type="entry name" value="RsmE"/>
</dbReference>
<reference evidence="16 17" key="1">
    <citation type="journal article" date="2008" name="J. Biotechnol.">
        <title>Ultrafast pyrosequencing of Corynebacterium kroppenstedtii DSM44385 revealed insights into the physiology of a lipophilic corynebacterium that lacks mycolic acids.</title>
        <authorList>
            <person name="Tauch A."/>
            <person name="Schneider J."/>
            <person name="Szczepanowski R."/>
            <person name="Tilker A."/>
            <person name="Viehoever P."/>
            <person name="Gartemann K.-H."/>
            <person name="Arnold W."/>
            <person name="Blom J."/>
            <person name="Brinkrolf K."/>
            <person name="Brune I."/>
            <person name="Goetker S."/>
            <person name="Weisshaar B."/>
            <person name="Goesmann A."/>
            <person name="Droege M."/>
            <person name="Puehler A."/>
        </authorList>
    </citation>
    <scope>NUCLEOTIDE SEQUENCE [LARGE SCALE GENOMIC DNA]</scope>
    <source>
        <strain evidence="17">DSM 44385 / JCM 11950 / CIP 105744 / CCUG 35717</strain>
    </source>
</reference>
<protein>
    <recommendedName>
        <fullName evidence="4">Ribosomal RNA small subunit methyltransferase E</fullName>
        <ecNumber evidence="3">2.1.1.193</ecNumber>
    </recommendedName>
    <alternativeName>
        <fullName evidence="11">16S rRNA m3U1498 methyltransferase</fullName>
    </alternativeName>
</protein>
<dbReference type="InterPro" id="IPR029026">
    <property type="entry name" value="tRNA_m1G_MTases_N"/>
</dbReference>
<comment type="function">
    <text evidence="10">Specifically methylates the N3 position of the uracil ring of uridine 1498 (m3U1498) in 16S rRNA. Acts on the fully assembled 30S ribosomal subunit.</text>
</comment>
<dbReference type="InterPro" id="IPR046887">
    <property type="entry name" value="RsmE_PUA-like"/>
</dbReference>
<evidence type="ECO:0000259" key="15">
    <source>
        <dbReference type="Pfam" id="PF20260"/>
    </source>
</evidence>
<dbReference type="HOGENOM" id="CLU_067442_2_0_11"/>
<name>C4LJR2_CORK4</name>
<dbReference type="SUPFAM" id="SSF88697">
    <property type="entry name" value="PUA domain-like"/>
    <property type="match status" value="1"/>
</dbReference>